<protein>
    <recommendedName>
        <fullName evidence="4">Structural maintenance of chromosomes protein 5</fullName>
    </recommendedName>
</protein>
<dbReference type="GO" id="GO:0005634">
    <property type="term" value="C:nucleus"/>
    <property type="evidence" value="ECO:0007669"/>
    <property type="project" value="TreeGrafter"/>
</dbReference>
<name>A0A922CVX2_MANSE</name>
<reference evidence="2" key="1">
    <citation type="journal article" date="2016" name="Insect Biochem. Mol. Biol.">
        <title>Multifaceted biological insights from a draft genome sequence of the tobacco hornworm moth, Manduca sexta.</title>
        <authorList>
            <person name="Kanost M.R."/>
            <person name="Arrese E.L."/>
            <person name="Cao X."/>
            <person name="Chen Y.R."/>
            <person name="Chellapilla S."/>
            <person name="Goldsmith M.R."/>
            <person name="Grosse-Wilde E."/>
            <person name="Heckel D.G."/>
            <person name="Herndon N."/>
            <person name="Jiang H."/>
            <person name="Papanicolaou A."/>
            <person name="Qu J."/>
            <person name="Soulages J.L."/>
            <person name="Vogel H."/>
            <person name="Walters J."/>
            <person name="Waterhouse R.M."/>
            <person name="Ahn S.J."/>
            <person name="Almeida F.C."/>
            <person name="An C."/>
            <person name="Aqrawi P."/>
            <person name="Bretschneider A."/>
            <person name="Bryant W.B."/>
            <person name="Bucks S."/>
            <person name="Chao H."/>
            <person name="Chevignon G."/>
            <person name="Christen J.M."/>
            <person name="Clarke D.F."/>
            <person name="Dittmer N.T."/>
            <person name="Ferguson L.C.F."/>
            <person name="Garavelou S."/>
            <person name="Gordon K.H.J."/>
            <person name="Gunaratna R.T."/>
            <person name="Han Y."/>
            <person name="Hauser F."/>
            <person name="He Y."/>
            <person name="Heidel-Fischer H."/>
            <person name="Hirsh A."/>
            <person name="Hu Y."/>
            <person name="Jiang H."/>
            <person name="Kalra D."/>
            <person name="Klinner C."/>
            <person name="Konig C."/>
            <person name="Kovar C."/>
            <person name="Kroll A.R."/>
            <person name="Kuwar S.S."/>
            <person name="Lee S.L."/>
            <person name="Lehman R."/>
            <person name="Li K."/>
            <person name="Li Z."/>
            <person name="Liang H."/>
            <person name="Lovelace S."/>
            <person name="Lu Z."/>
            <person name="Mansfield J.H."/>
            <person name="McCulloch K.J."/>
            <person name="Mathew T."/>
            <person name="Morton B."/>
            <person name="Muzny D.M."/>
            <person name="Neunemann D."/>
            <person name="Ongeri F."/>
            <person name="Pauchet Y."/>
            <person name="Pu L.L."/>
            <person name="Pyrousis I."/>
            <person name="Rao X.J."/>
            <person name="Redding A."/>
            <person name="Roesel C."/>
            <person name="Sanchez-Gracia A."/>
            <person name="Schaack S."/>
            <person name="Shukla A."/>
            <person name="Tetreau G."/>
            <person name="Wang Y."/>
            <person name="Xiong G.H."/>
            <person name="Traut W."/>
            <person name="Walsh T.K."/>
            <person name="Worley K.C."/>
            <person name="Wu D."/>
            <person name="Wu W."/>
            <person name="Wu Y.Q."/>
            <person name="Zhang X."/>
            <person name="Zou Z."/>
            <person name="Zucker H."/>
            <person name="Briscoe A.D."/>
            <person name="Burmester T."/>
            <person name="Clem R.J."/>
            <person name="Feyereisen R."/>
            <person name="Grimmelikhuijzen C.J.P."/>
            <person name="Hamodrakas S.J."/>
            <person name="Hansson B.S."/>
            <person name="Huguet E."/>
            <person name="Jermiin L.S."/>
            <person name="Lan Q."/>
            <person name="Lehman H.K."/>
            <person name="Lorenzen M."/>
            <person name="Merzendorfer H."/>
            <person name="Michalopoulos I."/>
            <person name="Morton D.B."/>
            <person name="Muthukrishnan S."/>
            <person name="Oakeshott J.G."/>
            <person name="Palmer W."/>
            <person name="Park Y."/>
            <person name="Passarelli A.L."/>
            <person name="Rozas J."/>
            <person name="Schwartz L.M."/>
            <person name="Smith W."/>
            <person name="Southgate A."/>
            <person name="Vilcinskas A."/>
            <person name="Vogt R."/>
            <person name="Wang P."/>
            <person name="Werren J."/>
            <person name="Yu X.Q."/>
            <person name="Zhou J.J."/>
            <person name="Brown S.J."/>
            <person name="Scherer S.E."/>
            <person name="Richards S."/>
            <person name="Blissard G.W."/>
        </authorList>
    </citation>
    <scope>NUCLEOTIDE SEQUENCE</scope>
</reference>
<gene>
    <name evidence="2" type="ORF">O3G_MSEX011737</name>
</gene>
<proteinExistence type="predicted"/>
<keyword evidence="3" id="KW-1185">Reference proteome</keyword>
<dbReference type="GO" id="GO:0000724">
    <property type="term" value="P:double-strand break repair via homologous recombination"/>
    <property type="evidence" value="ECO:0007669"/>
    <property type="project" value="TreeGrafter"/>
</dbReference>
<sequence length="153" mass="17856">MFEKMGCAGEVKLVKGGSEEDFDKYGISIMVRFRAEEQLQQLTRHTQSGGERSLATAIYLMALQRLTTVPFRCVDEINQGMDRINERKMLQLLVKVTTEIDNSQYFLLTPKLLTNLEYNPKIMVHTVMNGKHIMPYDKWNYDKFISRARHYKA</sequence>
<dbReference type="AlphaFoldDB" id="A0A922CVX2"/>
<evidence type="ECO:0000256" key="1">
    <source>
        <dbReference type="ARBA" id="ARBA00023054"/>
    </source>
</evidence>
<dbReference type="PANTHER" id="PTHR45916">
    <property type="entry name" value="STRUCTURAL MAINTENANCE OF CHROMOSOMES PROTEIN 5"/>
    <property type="match status" value="1"/>
</dbReference>
<dbReference type="PANTHER" id="PTHR45916:SF1">
    <property type="entry name" value="STRUCTURAL MAINTENANCE OF CHROMOSOMES PROTEIN 5"/>
    <property type="match status" value="1"/>
</dbReference>
<evidence type="ECO:0000313" key="2">
    <source>
        <dbReference type="EMBL" id="KAG6460056.1"/>
    </source>
</evidence>
<dbReference type="EMBL" id="JH668650">
    <property type="protein sequence ID" value="KAG6460056.1"/>
    <property type="molecule type" value="Genomic_DNA"/>
</dbReference>
<comment type="caution">
    <text evidence="2">The sequence shown here is derived from an EMBL/GenBank/DDBJ whole genome shotgun (WGS) entry which is preliminary data.</text>
</comment>
<organism evidence="2 3">
    <name type="scientific">Manduca sexta</name>
    <name type="common">Tobacco hawkmoth</name>
    <name type="synonym">Tobacco hornworm</name>
    <dbReference type="NCBI Taxonomy" id="7130"/>
    <lineage>
        <taxon>Eukaryota</taxon>
        <taxon>Metazoa</taxon>
        <taxon>Ecdysozoa</taxon>
        <taxon>Arthropoda</taxon>
        <taxon>Hexapoda</taxon>
        <taxon>Insecta</taxon>
        <taxon>Pterygota</taxon>
        <taxon>Neoptera</taxon>
        <taxon>Endopterygota</taxon>
        <taxon>Lepidoptera</taxon>
        <taxon>Glossata</taxon>
        <taxon>Ditrysia</taxon>
        <taxon>Bombycoidea</taxon>
        <taxon>Sphingidae</taxon>
        <taxon>Sphinginae</taxon>
        <taxon>Sphingini</taxon>
        <taxon>Manduca</taxon>
    </lineage>
</organism>
<dbReference type="GO" id="GO:0030915">
    <property type="term" value="C:Smc5-Smc6 complex"/>
    <property type="evidence" value="ECO:0007669"/>
    <property type="project" value="TreeGrafter"/>
</dbReference>
<reference evidence="2" key="2">
    <citation type="submission" date="2020-12" db="EMBL/GenBank/DDBJ databases">
        <authorList>
            <person name="Kanost M."/>
        </authorList>
    </citation>
    <scope>NUCLEOTIDE SEQUENCE</scope>
</reference>
<evidence type="ECO:0008006" key="4">
    <source>
        <dbReference type="Google" id="ProtNLM"/>
    </source>
</evidence>
<dbReference type="Proteomes" id="UP000791440">
    <property type="component" value="Unassembled WGS sequence"/>
</dbReference>
<dbReference type="GO" id="GO:0003697">
    <property type="term" value="F:single-stranded DNA binding"/>
    <property type="evidence" value="ECO:0007669"/>
    <property type="project" value="TreeGrafter"/>
</dbReference>
<evidence type="ECO:0000313" key="3">
    <source>
        <dbReference type="Proteomes" id="UP000791440"/>
    </source>
</evidence>
<keyword evidence="1" id="KW-0175">Coiled coil</keyword>
<accession>A0A922CVX2</accession>